<evidence type="ECO:0000256" key="1">
    <source>
        <dbReference type="SAM" id="MobiDB-lite"/>
    </source>
</evidence>
<evidence type="ECO:0000313" key="3">
    <source>
        <dbReference type="Proteomes" id="UP000314294"/>
    </source>
</evidence>
<keyword evidence="3" id="KW-1185">Reference proteome</keyword>
<dbReference type="Proteomes" id="UP000314294">
    <property type="component" value="Unassembled WGS sequence"/>
</dbReference>
<comment type="caution">
    <text evidence="2">The sequence shown here is derived from an EMBL/GenBank/DDBJ whole genome shotgun (WGS) entry which is preliminary data.</text>
</comment>
<evidence type="ECO:0000313" key="2">
    <source>
        <dbReference type="EMBL" id="TNN36694.1"/>
    </source>
</evidence>
<feature type="compositionally biased region" description="Low complexity" evidence="1">
    <location>
        <begin position="85"/>
        <end position="95"/>
    </location>
</feature>
<dbReference type="EMBL" id="SRLO01001583">
    <property type="protein sequence ID" value="TNN36694.1"/>
    <property type="molecule type" value="Genomic_DNA"/>
</dbReference>
<proteinExistence type="predicted"/>
<name>A0A4Z2F7C2_9TELE</name>
<feature type="compositionally biased region" description="Polar residues" evidence="1">
    <location>
        <begin position="266"/>
        <end position="275"/>
    </location>
</feature>
<feature type="compositionally biased region" description="Polar residues" evidence="1">
    <location>
        <begin position="162"/>
        <end position="171"/>
    </location>
</feature>
<feature type="compositionally biased region" description="Basic and acidic residues" evidence="1">
    <location>
        <begin position="66"/>
        <end position="76"/>
    </location>
</feature>
<accession>A0A4Z2F7C2</accession>
<reference evidence="2 3" key="1">
    <citation type="submission" date="2019-03" db="EMBL/GenBank/DDBJ databases">
        <title>First draft genome of Liparis tanakae, snailfish: a comprehensive survey of snailfish specific genes.</title>
        <authorList>
            <person name="Kim W."/>
            <person name="Song I."/>
            <person name="Jeong J.-H."/>
            <person name="Kim D."/>
            <person name="Kim S."/>
            <person name="Ryu S."/>
            <person name="Song J.Y."/>
            <person name="Lee S.K."/>
        </authorList>
    </citation>
    <scope>NUCLEOTIDE SEQUENCE [LARGE SCALE GENOMIC DNA]</scope>
    <source>
        <tissue evidence="2">Muscle</tissue>
    </source>
</reference>
<dbReference type="AlphaFoldDB" id="A0A4Z2F7C2"/>
<feature type="region of interest" description="Disordered" evidence="1">
    <location>
        <begin position="264"/>
        <end position="313"/>
    </location>
</feature>
<gene>
    <name evidence="2" type="ORF">EYF80_053129</name>
</gene>
<sequence length="313" mass="33496">MNYNGPPVERIPAQQTRGRLREGPGQPPDRAAGAHSAISKSDGTEPMGGIKAGGHPVGSPGQDQGEEARALERPETWDQGPGARDQGPGTRDQGPGTRGQGPGTRDQGPGTRDQGPGTRDQGPGTRDQDPGTRDQGPGTRIQGPGTRDQDPGTRDQGPGSRDQASAAQTFQKELAPRRQQNKGLGLERNRLGVRNPTSPVLRRGDHRSVFFVSGSAAARSRWRSSSFNHLHSRLQGRAAPSISPSISLRMTDEKLASCSGPKWFFQSPTMPTQENTQRHETQTPPTSSPRTPSPPPIRAASPFLRNGDVSWSM</sequence>
<protein>
    <submittedName>
        <fullName evidence="2">Uncharacterized protein</fullName>
    </submittedName>
</protein>
<organism evidence="2 3">
    <name type="scientific">Liparis tanakae</name>
    <name type="common">Tanaka's snailfish</name>
    <dbReference type="NCBI Taxonomy" id="230148"/>
    <lineage>
        <taxon>Eukaryota</taxon>
        <taxon>Metazoa</taxon>
        <taxon>Chordata</taxon>
        <taxon>Craniata</taxon>
        <taxon>Vertebrata</taxon>
        <taxon>Euteleostomi</taxon>
        <taxon>Actinopterygii</taxon>
        <taxon>Neopterygii</taxon>
        <taxon>Teleostei</taxon>
        <taxon>Neoteleostei</taxon>
        <taxon>Acanthomorphata</taxon>
        <taxon>Eupercaria</taxon>
        <taxon>Perciformes</taxon>
        <taxon>Cottioidei</taxon>
        <taxon>Cottales</taxon>
        <taxon>Liparidae</taxon>
        <taxon>Liparis</taxon>
    </lineage>
</organism>
<feature type="region of interest" description="Disordered" evidence="1">
    <location>
        <begin position="1"/>
        <end position="200"/>
    </location>
</feature>
<feature type="compositionally biased region" description="Low complexity" evidence="1">
    <location>
        <begin position="103"/>
        <end position="112"/>
    </location>
</feature>